<sequence length="114" mass="13135">MNIKITSRKFKAKDSLKTFIKDEIKTLEKYFSEILDCNVILSFTHVKDSIKTAEVIVKLPGHTISVEVSTDEFEKSVSQAVEKIQKQLIKLKTKRVDKKKVASRKLKPKELNED</sequence>
<dbReference type="EMBL" id="JARGDL010000004">
    <property type="protein sequence ID" value="MDF1611432.1"/>
    <property type="molecule type" value="Genomic_DNA"/>
</dbReference>
<keyword evidence="2" id="KW-1185">Reference proteome</keyword>
<accession>A0AAE3TDH9</accession>
<dbReference type="Pfam" id="PF02482">
    <property type="entry name" value="Ribosomal_S30AE"/>
    <property type="match status" value="1"/>
</dbReference>
<reference evidence="1" key="1">
    <citation type="submission" date="2023-03" db="EMBL/GenBank/DDBJ databases">
        <title>Stygiobacter electus gen. nov., sp. nov., facultatively anaerobic thermotolerant bacterium of the class Ignavibacteria from a well of Yessentuki mineral water deposit.</title>
        <authorList>
            <person name="Podosokorskaya O.A."/>
            <person name="Elcheninov A.G."/>
            <person name="Petrova N.F."/>
            <person name="Zavarzina D.G."/>
            <person name="Kublanov I.V."/>
            <person name="Merkel A.Y."/>
        </authorList>
    </citation>
    <scope>NUCLEOTIDE SEQUENCE</scope>
    <source>
        <strain evidence="1">09-Me</strain>
    </source>
</reference>
<comment type="caution">
    <text evidence="1">The sequence shown here is derived from an EMBL/GenBank/DDBJ whole genome shotgun (WGS) entry which is preliminary data.</text>
</comment>
<name>A0AAE3TDH9_9BACT</name>
<dbReference type="AlphaFoldDB" id="A0AAE3TDH9"/>
<evidence type="ECO:0000313" key="1">
    <source>
        <dbReference type="EMBL" id="MDF1611432.1"/>
    </source>
</evidence>
<dbReference type="NCBIfam" id="TIGR00741">
    <property type="entry name" value="yfiA"/>
    <property type="match status" value="1"/>
</dbReference>
<dbReference type="Proteomes" id="UP001221302">
    <property type="component" value="Unassembled WGS sequence"/>
</dbReference>
<dbReference type="RefSeq" id="WP_321535199.1">
    <property type="nucleotide sequence ID" value="NZ_JARGDL010000004.1"/>
</dbReference>
<organism evidence="1 2">
    <name type="scientific">Stygiobacter electus</name>
    <dbReference type="NCBI Taxonomy" id="3032292"/>
    <lineage>
        <taxon>Bacteria</taxon>
        <taxon>Pseudomonadati</taxon>
        <taxon>Ignavibacteriota</taxon>
        <taxon>Ignavibacteria</taxon>
        <taxon>Ignavibacteriales</taxon>
        <taxon>Melioribacteraceae</taxon>
        <taxon>Stygiobacter</taxon>
    </lineage>
</organism>
<proteinExistence type="predicted"/>
<dbReference type="SUPFAM" id="SSF69754">
    <property type="entry name" value="Ribosome binding protein Y (YfiA homologue)"/>
    <property type="match status" value="1"/>
</dbReference>
<dbReference type="Gene3D" id="3.30.160.100">
    <property type="entry name" value="Ribosome hibernation promotion factor-like"/>
    <property type="match status" value="1"/>
</dbReference>
<dbReference type="InterPro" id="IPR036567">
    <property type="entry name" value="RHF-like"/>
</dbReference>
<protein>
    <submittedName>
        <fullName evidence="1">Ribosome-associated translation inhibitor RaiA</fullName>
    </submittedName>
</protein>
<gene>
    <name evidence="1" type="primary">raiA</name>
    <name evidence="1" type="ORF">P0M35_04665</name>
</gene>
<evidence type="ECO:0000313" key="2">
    <source>
        <dbReference type="Proteomes" id="UP001221302"/>
    </source>
</evidence>
<dbReference type="InterPro" id="IPR003489">
    <property type="entry name" value="RHF/RaiA"/>
</dbReference>